<evidence type="ECO:0000313" key="1">
    <source>
        <dbReference type="EMBL" id="KKN04926.1"/>
    </source>
</evidence>
<gene>
    <name evidence="1" type="ORF">LCGC14_1092420</name>
</gene>
<reference evidence="1" key="1">
    <citation type="journal article" date="2015" name="Nature">
        <title>Complex archaea that bridge the gap between prokaryotes and eukaryotes.</title>
        <authorList>
            <person name="Spang A."/>
            <person name="Saw J.H."/>
            <person name="Jorgensen S.L."/>
            <person name="Zaremba-Niedzwiedzka K."/>
            <person name="Martijn J."/>
            <person name="Lind A.E."/>
            <person name="van Eijk R."/>
            <person name="Schleper C."/>
            <person name="Guy L."/>
            <person name="Ettema T.J."/>
        </authorList>
    </citation>
    <scope>NUCLEOTIDE SEQUENCE</scope>
</reference>
<dbReference type="EMBL" id="LAZR01004863">
    <property type="protein sequence ID" value="KKN04926.1"/>
    <property type="molecule type" value="Genomic_DNA"/>
</dbReference>
<accession>A0A0F9PV34</accession>
<proteinExistence type="predicted"/>
<dbReference type="AlphaFoldDB" id="A0A0F9PV34"/>
<comment type="caution">
    <text evidence="1">The sequence shown here is derived from an EMBL/GenBank/DDBJ whole genome shotgun (WGS) entry which is preliminary data.</text>
</comment>
<organism evidence="1">
    <name type="scientific">marine sediment metagenome</name>
    <dbReference type="NCBI Taxonomy" id="412755"/>
    <lineage>
        <taxon>unclassified sequences</taxon>
        <taxon>metagenomes</taxon>
        <taxon>ecological metagenomes</taxon>
    </lineage>
</organism>
<name>A0A0F9PV34_9ZZZZ</name>
<protein>
    <submittedName>
        <fullName evidence="1">Uncharacterized protein</fullName>
    </submittedName>
</protein>
<sequence>MFRTAGEIALEAENRELKRRLYYMEAEHGLTDYDAFLGVVATTRDIPPEHPRTITLPRMAAWRVSENEYGVPAMIGRTFDKAGPSLEMTFYCTPHPASKNDYINVLGELHGRCIKELADLYR</sequence>